<evidence type="ECO:0000313" key="1">
    <source>
        <dbReference type="EMBL" id="KAG8228673.1"/>
    </source>
</evidence>
<gene>
    <name evidence="1" type="ORF">J437_LFUL008911</name>
</gene>
<comment type="caution">
    <text evidence="1">The sequence shown here is derived from an EMBL/GenBank/DDBJ whole genome shotgun (WGS) entry which is preliminary data.</text>
</comment>
<accession>A0A8K0KA33</accession>
<feature type="non-terminal residue" evidence="1">
    <location>
        <position position="118"/>
    </location>
</feature>
<sequence length="118" mass="13825">MGCYITENLDLDEEIKMRCGCARAAFHNMRSLLCDRSLFRNETKYGPMLHLPNLDKLLSLSTRSSSIDWKPWSYDITEGCLRYLGSQEQGRTQNGRKNAYQTDKMQGNKILRLHYERK</sequence>
<evidence type="ECO:0000313" key="2">
    <source>
        <dbReference type="Proteomes" id="UP000792457"/>
    </source>
</evidence>
<reference evidence="1" key="1">
    <citation type="submission" date="2013-04" db="EMBL/GenBank/DDBJ databases">
        <authorList>
            <person name="Qu J."/>
            <person name="Murali S.C."/>
            <person name="Bandaranaike D."/>
            <person name="Bellair M."/>
            <person name="Blankenburg K."/>
            <person name="Chao H."/>
            <person name="Dinh H."/>
            <person name="Doddapaneni H."/>
            <person name="Downs B."/>
            <person name="Dugan-Rocha S."/>
            <person name="Elkadiri S."/>
            <person name="Gnanaolivu R.D."/>
            <person name="Hernandez B."/>
            <person name="Javaid M."/>
            <person name="Jayaseelan J.C."/>
            <person name="Lee S."/>
            <person name="Li M."/>
            <person name="Ming W."/>
            <person name="Munidasa M."/>
            <person name="Muniz J."/>
            <person name="Nguyen L."/>
            <person name="Ongeri F."/>
            <person name="Osuji N."/>
            <person name="Pu L.-L."/>
            <person name="Puazo M."/>
            <person name="Qu C."/>
            <person name="Quiroz J."/>
            <person name="Raj R."/>
            <person name="Weissenberger G."/>
            <person name="Xin Y."/>
            <person name="Zou X."/>
            <person name="Han Y."/>
            <person name="Richards S."/>
            <person name="Worley K."/>
            <person name="Muzny D."/>
            <person name="Gibbs R."/>
        </authorList>
    </citation>
    <scope>NUCLEOTIDE SEQUENCE</scope>
    <source>
        <strain evidence="1">Sampled in the wild</strain>
    </source>
</reference>
<protein>
    <submittedName>
        <fullName evidence="1">Uncharacterized protein</fullName>
    </submittedName>
</protein>
<keyword evidence="2" id="KW-1185">Reference proteome</keyword>
<organism evidence="1 2">
    <name type="scientific">Ladona fulva</name>
    <name type="common">Scarce chaser dragonfly</name>
    <name type="synonym">Libellula fulva</name>
    <dbReference type="NCBI Taxonomy" id="123851"/>
    <lineage>
        <taxon>Eukaryota</taxon>
        <taxon>Metazoa</taxon>
        <taxon>Ecdysozoa</taxon>
        <taxon>Arthropoda</taxon>
        <taxon>Hexapoda</taxon>
        <taxon>Insecta</taxon>
        <taxon>Pterygota</taxon>
        <taxon>Palaeoptera</taxon>
        <taxon>Odonata</taxon>
        <taxon>Epiprocta</taxon>
        <taxon>Anisoptera</taxon>
        <taxon>Libelluloidea</taxon>
        <taxon>Libellulidae</taxon>
        <taxon>Ladona</taxon>
    </lineage>
</organism>
<dbReference type="AlphaFoldDB" id="A0A8K0KA33"/>
<proteinExistence type="predicted"/>
<reference evidence="1" key="2">
    <citation type="submission" date="2017-10" db="EMBL/GenBank/DDBJ databases">
        <title>Ladona fulva Genome sequencing and assembly.</title>
        <authorList>
            <person name="Murali S."/>
            <person name="Richards S."/>
            <person name="Bandaranaike D."/>
            <person name="Bellair M."/>
            <person name="Blankenburg K."/>
            <person name="Chao H."/>
            <person name="Dinh H."/>
            <person name="Doddapaneni H."/>
            <person name="Dugan-Rocha S."/>
            <person name="Elkadiri S."/>
            <person name="Gnanaolivu R."/>
            <person name="Hernandez B."/>
            <person name="Skinner E."/>
            <person name="Javaid M."/>
            <person name="Lee S."/>
            <person name="Li M."/>
            <person name="Ming W."/>
            <person name="Munidasa M."/>
            <person name="Muniz J."/>
            <person name="Nguyen L."/>
            <person name="Hughes D."/>
            <person name="Osuji N."/>
            <person name="Pu L.-L."/>
            <person name="Puazo M."/>
            <person name="Qu C."/>
            <person name="Quiroz J."/>
            <person name="Raj R."/>
            <person name="Weissenberger G."/>
            <person name="Xin Y."/>
            <person name="Zou X."/>
            <person name="Han Y."/>
            <person name="Worley K."/>
            <person name="Muzny D."/>
            <person name="Gibbs R."/>
        </authorList>
    </citation>
    <scope>NUCLEOTIDE SEQUENCE</scope>
    <source>
        <strain evidence="1">Sampled in the wild</strain>
    </source>
</reference>
<dbReference type="Proteomes" id="UP000792457">
    <property type="component" value="Unassembled WGS sequence"/>
</dbReference>
<dbReference type="OrthoDB" id="425681at2759"/>
<dbReference type="EMBL" id="KZ308380">
    <property type="protein sequence ID" value="KAG8228673.1"/>
    <property type="molecule type" value="Genomic_DNA"/>
</dbReference>
<name>A0A8K0KA33_LADFU</name>